<gene>
    <name evidence="1" type="ORF">LWI29_016983</name>
</gene>
<protein>
    <submittedName>
        <fullName evidence="1">Uncharacterized protein</fullName>
    </submittedName>
</protein>
<organism evidence="1 2">
    <name type="scientific">Acer saccharum</name>
    <name type="common">Sugar maple</name>
    <dbReference type="NCBI Taxonomy" id="4024"/>
    <lineage>
        <taxon>Eukaryota</taxon>
        <taxon>Viridiplantae</taxon>
        <taxon>Streptophyta</taxon>
        <taxon>Embryophyta</taxon>
        <taxon>Tracheophyta</taxon>
        <taxon>Spermatophyta</taxon>
        <taxon>Magnoliopsida</taxon>
        <taxon>eudicotyledons</taxon>
        <taxon>Gunneridae</taxon>
        <taxon>Pentapetalae</taxon>
        <taxon>rosids</taxon>
        <taxon>malvids</taxon>
        <taxon>Sapindales</taxon>
        <taxon>Sapindaceae</taxon>
        <taxon>Hippocastanoideae</taxon>
        <taxon>Acereae</taxon>
        <taxon>Acer</taxon>
    </lineage>
</organism>
<evidence type="ECO:0000313" key="2">
    <source>
        <dbReference type="Proteomes" id="UP001168877"/>
    </source>
</evidence>
<dbReference type="EMBL" id="JAUESC010000001">
    <property type="protein sequence ID" value="KAK0607578.1"/>
    <property type="molecule type" value="Genomic_DNA"/>
</dbReference>
<reference evidence="1" key="2">
    <citation type="submission" date="2023-06" db="EMBL/GenBank/DDBJ databases">
        <authorList>
            <person name="Swenson N.G."/>
            <person name="Wegrzyn J.L."/>
            <person name="Mcevoy S.L."/>
        </authorList>
    </citation>
    <scope>NUCLEOTIDE SEQUENCE</scope>
    <source>
        <strain evidence="1">NS2018</strain>
        <tissue evidence="1">Leaf</tissue>
    </source>
</reference>
<accession>A0AA39TSW9</accession>
<keyword evidence="2" id="KW-1185">Reference proteome</keyword>
<sequence length="102" mass="11028">MFWSMASPSLHGLVEDLMSLKAFLSSSPHTSSVPTCGESMVSSSSRGCNLGTGLSSTTVFGDNLGTIGELRLNCRKSMLIEKLCKRLENQRESEEAEAKRLA</sequence>
<comment type="caution">
    <text evidence="1">The sequence shown here is derived from an EMBL/GenBank/DDBJ whole genome shotgun (WGS) entry which is preliminary data.</text>
</comment>
<dbReference type="Proteomes" id="UP001168877">
    <property type="component" value="Unassembled WGS sequence"/>
</dbReference>
<proteinExistence type="predicted"/>
<reference evidence="1" key="1">
    <citation type="journal article" date="2022" name="Plant J.">
        <title>Strategies of tolerance reflected in two North American maple genomes.</title>
        <authorList>
            <person name="McEvoy S.L."/>
            <person name="Sezen U.U."/>
            <person name="Trouern-Trend A."/>
            <person name="McMahon S.M."/>
            <person name="Schaberg P.G."/>
            <person name="Yang J."/>
            <person name="Wegrzyn J.L."/>
            <person name="Swenson N.G."/>
        </authorList>
    </citation>
    <scope>NUCLEOTIDE SEQUENCE</scope>
    <source>
        <strain evidence="1">NS2018</strain>
    </source>
</reference>
<name>A0AA39TSW9_ACESA</name>
<dbReference type="AlphaFoldDB" id="A0AA39TSW9"/>
<evidence type="ECO:0000313" key="1">
    <source>
        <dbReference type="EMBL" id="KAK0607578.1"/>
    </source>
</evidence>